<evidence type="ECO:0000313" key="3">
    <source>
        <dbReference type="Proteomes" id="UP001371456"/>
    </source>
</evidence>
<organism evidence="2 3">
    <name type="scientific">Solanum bulbocastanum</name>
    <name type="common">Wild potato</name>
    <dbReference type="NCBI Taxonomy" id="147425"/>
    <lineage>
        <taxon>Eukaryota</taxon>
        <taxon>Viridiplantae</taxon>
        <taxon>Streptophyta</taxon>
        <taxon>Embryophyta</taxon>
        <taxon>Tracheophyta</taxon>
        <taxon>Spermatophyta</taxon>
        <taxon>Magnoliopsida</taxon>
        <taxon>eudicotyledons</taxon>
        <taxon>Gunneridae</taxon>
        <taxon>Pentapetalae</taxon>
        <taxon>asterids</taxon>
        <taxon>lamiids</taxon>
        <taxon>Solanales</taxon>
        <taxon>Solanaceae</taxon>
        <taxon>Solanoideae</taxon>
        <taxon>Solaneae</taxon>
        <taxon>Solanum</taxon>
    </lineage>
</organism>
<feature type="compositionally biased region" description="Basic and acidic residues" evidence="1">
    <location>
        <begin position="105"/>
        <end position="116"/>
    </location>
</feature>
<evidence type="ECO:0000313" key="2">
    <source>
        <dbReference type="EMBL" id="KAK6777111.1"/>
    </source>
</evidence>
<dbReference type="Proteomes" id="UP001371456">
    <property type="component" value="Unassembled WGS sequence"/>
</dbReference>
<name>A0AAN8T4N4_SOLBU</name>
<sequence length="130" mass="15283">MVKKMEAKEQLQHTSRKHRGLVLKSSRPISSYRYPRFTVDDVLKNRCPNFVRPIDLPNPFRAPSLTVIASYGIVEREKRTKKPNRYYNSYDYLLGKDKLSSEINKKSKQNKNETKNKGFALTMNRKDLTM</sequence>
<dbReference type="EMBL" id="JBANQN010000010">
    <property type="protein sequence ID" value="KAK6777111.1"/>
    <property type="molecule type" value="Genomic_DNA"/>
</dbReference>
<dbReference type="AlphaFoldDB" id="A0AAN8T4N4"/>
<gene>
    <name evidence="2" type="ORF">RDI58_023828</name>
</gene>
<evidence type="ECO:0000256" key="1">
    <source>
        <dbReference type="SAM" id="MobiDB-lite"/>
    </source>
</evidence>
<protein>
    <submittedName>
        <fullName evidence="2">Uncharacterized protein</fullName>
    </submittedName>
</protein>
<accession>A0AAN8T4N4</accession>
<comment type="caution">
    <text evidence="2">The sequence shown here is derived from an EMBL/GenBank/DDBJ whole genome shotgun (WGS) entry which is preliminary data.</text>
</comment>
<feature type="region of interest" description="Disordered" evidence="1">
    <location>
        <begin position="105"/>
        <end position="130"/>
    </location>
</feature>
<proteinExistence type="predicted"/>
<reference evidence="2 3" key="1">
    <citation type="submission" date="2024-02" db="EMBL/GenBank/DDBJ databases">
        <title>de novo genome assembly of Solanum bulbocastanum strain 11H21.</title>
        <authorList>
            <person name="Hosaka A.J."/>
        </authorList>
    </citation>
    <scope>NUCLEOTIDE SEQUENCE [LARGE SCALE GENOMIC DNA]</scope>
    <source>
        <tissue evidence="2">Young leaves</tissue>
    </source>
</reference>
<keyword evidence="3" id="KW-1185">Reference proteome</keyword>